<reference evidence="1" key="1">
    <citation type="submission" date="2022-04" db="EMBL/GenBank/DDBJ databases">
        <title>Genome of the entomopathogenic fungus Entomophthora muscae.</title>
        <authorList>
            <person name="Elya C."/>
            <person name="Lovett B.R."/>
            <person name="Lee E."/>
            <person name="Macias A.M."/>
            <person name="Hajek A.E."/>
            <person name="De Bivort B.L."/>
            <person name="Kasson M.T."/>
            <person name="De Fine Licht H.H."/>
            <person name="Stajich J.E."/>
        </authorList>
    </citation>
    <scope>NUCLEOTIDE SEQUENCE</scope>
    <source>
        <strain evidence="1">Berkeley</strain>
    </source>
</reference>
<feature type="non-terminal residue" evidence="1">
    <location>
        <position position="1"/>
    </location>
</feature>
<evidence type="ECO:0000313" key="1">
    <source>
        <dbReference type="EMBL" id="KAJ9086738.1"/>
    </source>
</evidence>
<proteinExistence type="predicted"/>
<comment type="caution">
    <text evidence="1">The sequence shown here is derived from an EMBL/GenBank/DDBJ whole genome shotgun (WGS) entry which is preliminary data.</text>
</comment>
<name>A0ACC2UI70_9FUNG</name>
<sequence length="484" mass="53882">WTWAGLFILPIELGERFSFLGTRVLLNQYLKAGFGLEDEEAKTYVHLFNGLIFMFPLVGGAISDSYLGKYYTILIFTLLGLVGNILFVFFSIDGVVGEFGNYPIWAFLLPVVIMSVGLGMAKPCVGSHAGDQFDDKDSLDKFFSLLTVVTYTGILLAVVSVPYIKNELGYPVAYITTTSVLLLSLILFASGKGAYKVIAPQGEFLTWKIAKIIVLAGVRKLKGYHADNWLELAQDKYSDELIQEAHHVLRVITMFSPLVFAWMLQEQISTEWQNQYEMMDKSLFGITLPTEGCSAYGVLLAIMFAPTAGFIVFPFLERRGIKISAGMRIAMGYFLVVISFVISTSLQYWVVSYAGNQVLTNKVAISCDGCMHSAWQLPQWVFFSLGDAILIPSAAHLAYSNVGPKMKASSLSIVYLSIAIGNYTVIVMEQILAFTSDGILRQWCYVAISFFFLIVYLLLLKLWFIPNSPSSKSLAYKTGKMWDA</sequence>
<dbReference type="EMBL" id="QTSX02000712">
    <property type="protein sequence ID" value="KAJ9086738.1"/>
    <property type="molecule type" value="Genomic_DNA"/>
</dbReference>
<accession>A0ACC2UI70</accession>
<keyword evidence="2" id="KW-1185">Reference proteome</keyword>
<evidence type="ECO:0000313" key="2">
    <source>
        <dbReference type="Proteomes" id="UP001165960"/>
    </source>
</evidence>
<gene>
    <name evidence="1" type="ORF">DSO57_1000997</name>
</gene>
<dbReference type="Proteomes" id="UP001165960">
    <property type="component" value="Unassembled WGS sequence"/>
</dbReference>
<organism evidence="1 2">
    <name type="scientific">Entomophthora muscae</name>
    <dbReference type="NCBI Taxonomy" id="34485"/>
    <lineage>
        <taxon>Eukaryota</taxon>
        <taxon>Fungi</taxon>
        <taxon>Fungi incertae sedis</taxon>
        <taxon>Zoopagomycota</taxon>
        <taxon>Entomophthoromycotina</taxon>
        <taxon>Entomophthoromycetes</taxon>
        <taxon>Entomophthorales</taxon>
        <taxon>Entomophthoraceae</taxon>
        <taxon>Entomophthora</taxon>
    </lineage>
</organism>
<protein>
    <submittedName>
        <fullName evidence="1">Uncharacterized protein</fullName>
    </submittedName>
</protein>